<feature type="domain" description="ABC3 transporter permease C-terminal" evidence="9">
    <location>
        <begin position="323"/>
        <end position="434"/>
    </location>
</feature>
<dbReference type="InterPro" id="IPR025857">
    <property type="entry name" value="MacB_PCD"/>
</dbReference>
<dbReference type="PANTHER" id="PTHR30572">
    <property type="entry name" value="MEMBRANE COMPONENT OF TRANSPORTER-RELATED"/>
    <property type="match status" value="1"/>
</dbReference>
<dbReference type="Pfam" id="PF02687">
    <property type="entry name" value="FtsX"/>
    <property type="match status" value="1"/>
</dbReference>
<feature type="transmembrane region" description="Helical" evidence="8">
    <location>
        <begin position="362"/>
        <end position="389"/>
    </location>
</feature>
<feature type="region of interest" description="Disordered" evidence="7">
    <location>
        <begin position="1"/>
        <end position="23"/>
    </location>
</feature>
<dbReference type="KEGG" id="dvm:DvMF_2954"/>
<evidence type="ECO:0000256" key="4">
    <source>
        <dbReference type="ARBA" id="ARBA00022989"/>
    </source>
</evidence>
<name>B8DSD6_NITV9</name>
<dbReference type="EMBL" id="CP001197">
    <property type="protein sequence ID" value="ACL09891.1"/>
    <property type="molecule type" value="Genomic_DNA"/>
</dbReference>
<feature type="transmembrane region" description="Helical" evidence="8">
    <location>
        <begin position="316"/>
        <end position="341"/>
    </location>
</feature>
<dbReference type="GO" id="GO:0022857">
    <property type="term" value="F:transmembrane transporter activity"/>
    <property type="evidence" value="ECO:0007669"/>
    <property type="project" value="TreeGrafter"/>
</dbReference>
<dbReference type="eggNOG" id="COG0577">
    <property type="taxonomic scope" value="Bacteria"/>
</dbReference>
<dbReference type="InterPro" id="IPR050250">
    <property type="entry name" value="Macrolide_Exporter_MacB"/>
</dbReference>
<evidence type="ECO:0000256" key="5">
    <source>
        <dbReference type="ARBA" id="ARBA00023136"/>
    </source>
</evidence>
<accession>B8DSD6</accession>
<sequence>MTPPAGTAPGPAPDPTIGAATGPASGRFGGRSLPALAREGWRAATLGLSALLAYRLRSFFVIAAVSLGIASLTVIVAAVDGASKKADEIADMFGPDAVLVFGGNIVNRAVGARTLTLTWEDAARIRQSLPGAYIVLPMRSKGNVRLKHESNNYDVSLVAGTTENYARAWNWPLVEGRDLTAEDVQRGARVALLGDKPARELFGDESPVGRTFLMSGVPFTVVGLMQYRGMSGGGGNVDDRVVIPLTTLTQRFNMDRRYFRALRVKFEDTAGMDAHVEDLRSLLRHLHRLAPEDPDDFTILTAKEVLKFLSVIKGGLVLFLGVTAAAAMIVGGFVLANLFLLSVTERRVEIGLKKALGAPGRAILLQFLMESLALTLCGAVGGVLLGALMGQMLERLGLIEMVLSAKVFLLALAAATAVGLVFGLRPARQAAALDPIQALRGGE</sequence>
<evidence type="ECO:0000256" key="7">
    <source>
        <dbReference type="SAM" id="MobiDB-lite"/>
    </source>
</evidence>
<keyword evidence="5 8" id="KW-0472">Membrane</keyword>
<organism evidence="11">
    <name type="scientific">Nitratidesulfovibrio vulgaris (strain DSM 19637 / Miyazaki F)</name>
    <name type="common">Desulfovibrio vulgaris</name>
    <dbReference type="NCBI Taxonomy" id="883"/>
    <lineage>
        <taxon>Bacteria</taxon>
        <taxon>Pseudomonadati</taxon>
        <taxon>Thermodesulfobacteriota</taxon>
        <taxon>Desulfovibrionia</taxon>
        <taxon>Desulfovibrionales</taxon>
        <taxon>Desulfovibrionaceae</taxon>
        <taxon>Nitratidesulfovibrio</taxon>
    </lineage>
</organism>
<evidence type="ECO:0000313" key="11">
    <source>
        <dbReference type="EMBL" id="ACL09891.1"/>
    </source>
</evidence>
<feature type="transmembrane region" description="Helical" evidence="8">
    <location>
        <begin position="401"/>
        <end position="424"/>
    </location>
</feature>
<evidence type="ECO:0008006" key="12">
    <source>
        <dbReference type="Google" id="ProtNLM"/>
    </source>
</evidence>
<evidence type="ECO:0000256" key="8">
    <source>
        <dbReference type="SAM" id="Phobius"/>
    </source>
</evidence>
<keyword evidence="4 8" id="KW-1133">Transmembrane helix</keyword>
<keyword evidence="3 8" id="KW-0812">Transmembrane</keyword>
<comment type="similarity">
    <text evidence="6">Belongs to the ABC-4 integral membrane protein family.</text>
</comment>
<reference evidence="11" key="1">
    <citation type="submission" date="2008-10" db="EMBL/GenBank/DDBJ databases">
        <title>Complete sequence of Desulfovibrio vulgaris str. 'Miyazaki F'.</title>
        <authorList>
            <person name="Lucas S."/>
            <person name="Copeland A."/>
            <person name="Lapidus A."/>
            <person name="Glavina del Rio T."/>
            <person name="Dalin E."/>
            <person name="Tice H."/>
            <person name="Bruce D."/>
            <person name="Goodwin L."/>
            <person name="Pitluck S."/>
            <person name="Sims D."/>
            <person name="Brettin T."/>
            <person name="Detter J.C."/>
            <person name="Han C."/>
            <person name="Larimer F."/>
            <person name="Land M."/>
            <person name="Hauser L."/>
            <person name="Kyrpides N."/>
            <person name="Mikhailova N."/>
            <person name="Hazen T.C."/>
            <person name="Richardson P."/>
        </authorList>
    </citation>
    <scope>NUCLEOTIDE SEQUENCE</scope>
    <source>
        <strain evidence="11">Miyazaki F</strain>
    </source>
</reference>
<dbReference type="STRING" id="883.DvMF_2954"/>
<evidence type="ECO:0000256" key="3">
    <source>
        <dbReference type="ARBA" id="ARBA00022692"/>
    </source>
</evidence>
<dbReference type="Pfam" id="PF12704">
    <property type="entry name" value="MacB_PCD"/>
    <property type="match status" value="1"/>
</dbReference>
<evidence type="ECO:0000256" key="6">
    <source>
        <dbReference type="ARBA" id="ARBA00038076"/>
    </source>
</evidence>
<dbReference type="OrthoDB" id="9802264at2"/>
<evidence type="ECO:0000259" key="10">
    <source>
        <dbReference type="Pfam" id="PF12704"/>
    </source>
</evidence>
<keyword evidence="2" id="KW-1003">Cell membrane</keyword>
<protein>
    <recommendedName>
        <fullName evidence="12">ABC transporter, permease protein</fullName>
    </recommendedName>
</protein>
<proteinExistence type="inferred from homology"/>
<evidence type="ECO:0000256" key="2">
    <source>
        <dbReference type="ARBA" id="ARBA00022475"/>
    </source>
</evidence>
<gene>
    <name evidence="11" type="ordered locus">DvMF_2954</name>
</gene>
<evidence type="ECO:0000256" key="1">
    <source>
        <dbReference type="ARBA" id="ARBA00004651"/>
    </source>
</evidence>
<evidence type="ECO:0000259" key="9">
    <source>
        <dbReference type="Pfam" id="PF02687"/>
    </source>
</evidence>
<feature type="transmembrane region" description="Helical" evidence="8">
    <location>
        <begin position="59"/>
        <end position="79"/>
    </location>
</feature>
<feature type="domain" description="MacB-like periplasmic core" evidence="10">
    <location>
        <begin position="58"/>
        <end position="281"/>
    </location>
</feature>
<comment type="subcellular location">
    <subcellularLocation>
        <location evidence="1">Cell membrane</location>
        <topology evidence="1">Multi-pass membrane protein</topology>
    </subcellularLocation>
</comment>
<dbReference type="AlphaFoldDB" id="B8DSD6"/>
<dbReference type="PANTHER" id="PTHR30572:SF4">
    <property type="entry name" value="ABC TRANSPORTER PERMEASE YTRF"/>
    <property type="match status" value="1"/>
</dbReference>
<dbReference type="HOGENOM" id="CLU_000604_8_0_7"/>
<dbReference type="InterPro" id="IPR003838">
    <property type="entry name" value="ABC3_permease_C"/>
</dbReference>
<dbReference type="GO" id="GO:0005886">
    <property type="term" value="C:plasma membrane"/>
    <property type="evidence" value="ECO:0007669"/>
    <property type="project" value="UniProtKB-SubCell"/>
</dbReference>